<keyword evidence="2" id="KW-1133">Transmembrane helix</keyword>
<feature type="region of interest" description="Disordered" evidence="1">
    <location>
        <begin position="33"/>
        <end position="68"/>
    </location>
</feature>
<reference evidence="3 4" key="1">
    <citation type="submission" date="2023-05" db="EMBL/GenBank/DDBJ databases">
        <title>YMD87, complete Genome.</title>
        <authorList>
            <person name="Zhang J."/>
            <person name="Xu X."/>
        </authorList>
    </citation>
    <scope>NUCLEOTIDE SEQUENCE [LARGE SCALE GENOMIC DNA]</scope>
    <source>
        <strain evidence="3 4">YMD87</strain>
    </source>
</reference>
<keyword evidence="2" id="KW-0472">Membrane</keyword>
<evidence type="ECO:0008006" key="5">
    <source>
        <dbReference type="Google" id="ProtNLM"/>
    </source>
</evidence>
<keyword evidence="2" id="KW-0812">Transmembrane</keyword>
<evidence type="ECO:0000313" key="3">
    <source>
        <dbReference type="EMBL" id="WGW03432.1"/>
    </source>
</evidence>
<evidence type="ECO:0000313" key="4">
    <source>
        <dbReference type="Proteomes" id="UP001241605"/>
    </source>
</evidence>
<dbReference type="RefSeq" id="WP_282300065.1">
    <property type="nucleotide sequence ID" value="NZ_CP124616.1"/>
</dbReference>
<gene>
    <name evidence="3" type="ORF">QF118_16110</name>
</gene>
<accession>A0ABY8QI20</accession>
<proteinExistence type="predicted"/>
<dbReference type="EMBL" id="CP124616">
    <property type="protein sequence ID" value="WGW03432.1"/>
    <property type="molecule type" value="Genomic_DNA"/>
</dbReference>
<organism evidence="3 4">
    <name type="scientific">Tropicibacter oceani</name>
    <dbReference type="NCBI Taxonomy" id="3058420"/>
    <lineage>
        <taxon>Bacteria</taxon>
        <taxon>Pseudomonadati</taxon>
        <taxon>Pseudomonadota</taxon>
        <taxon>Alphaproteobacteria</taxon>
        <taxon>Rhodobacterales</taxon>
        <taxon>Roseobacteraceae</taxon>
        <taxon>Tropicibacter</taxon>
    </lineage>
</organism>
<evidence type="ECO:0000256" key="1">
    <source>
        <dbReference type="SAM" id="MobiDB-lite"/>
    </source>
</evidence>
<feature type="transmembrane region" description="Helical" evidence="2">
    <location>
        <begin position="6"/>
        <end position="25"/>
    </location>
</feature>
<keyword evidence="4" id="KW-1185">Reference proteome</keyword>
<sequence length="68" mass="7412">MLEDTALWVTILGLPVAILSAYFGWKALRSRKSDTTNIATGSKRVRQSGGKGQTYNHAENSEDVEQSG</sequence>
<name>A0ABY8QI20_9RHOB</name>
<dbReference type="Proteomes" id="UP001241605">
    <property type="component" value="Chromosome"/>
</dbReference>
<evidence type="ECO:0000256" key="2">
    <source>
        <dbReference type="SAM" id="Phobius"/>
    </source>
</evidence>
<protein>
    <recommendedName>
        <fullName evidence="5">Lipopolysaccharide assembly protein A domain-containing protein</fullName>
    </recommendedName>
</protein>